<dbReference type="Proteomes" id="UP001597012">
    <property type="component" value="Unassembled WGS sequence"/>
</dbReference>
<comment type="caution">
    <text evidence="2">The sequence shown here is derived from an EMBL/GenBank/DDBJ whole genome shotgun (WGS) entry which is preliminary data.</text>
</comment>
<dbReference type="InterPro" id="IPR050249">
    <property type="entry name" value="Pseudomonas-type_ThrB"/>
</dbReference>
<dbReference type="EMBL" id="JBHTHY010000003">
    <property type="protein sequence ID" value="MFD0796355.1"/>
    <property type="molecule type" value="Genomic_DNA"/>
</dbReference>
<name>A0ABW3AZL4_9FLAO</name>
<dbReference type="Pfam" id="PF01636">
    <property type="entry name" value="APH"/>
    <property type="match status" value="1"/>
</dbReference>
<keyword evidence="3" id="KW-1185">Reference proteome</keyword>
<evidence type="ECO:0000313" key="3">
    <source>
        <dbReference type="Proteomes" id="UP001597012"/>
    </source>
</evidence>
<organism evidence="2 3">
    <name type="scientific">Maribacter chungangensis</name>
    <dbReference type="NCBI Taxonomy" id="1069117"/>
    <lineage>
        <taxon>Bacteria</taxon>
        <taxon>Pseudomonadati</taxon>
        <taxon>Bacteroidota</taxon>
        <taxon>Flavobacteriia</taxon>
        <taxon>Flavobacteriales</taxon>
        <taxon>Flavobacteriaceae</taxon>
        <taxon>Maribacter</taxon>
    </lineage>
</organism>
<evidence type="ECO:0000313" key="2">
    <source>
        <dbReference type="EMBL" id="MFD0796355.1"/>
    </source>
</evidence>
<dbReference type="PANTHER" id="PTHR21064">
    <property type="entry name" value="AMINOGLYCOSIDE PHOSPHOTRANSFERASE DOMAIN-CONTAINING PROTEIN-RELATED"/>
    <property type="match status" value="1"/>
</dbReference>
<gene>
    <name evidence="2" type="ORF">ACFQZJ_02700</name>
</gene>
<sequence>MELKDSAYSPEQLQELLGQFVVEEREFSFKPLHIGLINDTFLVCDGDTPMYILQRINHTVFSNVGGLMNNVSSALQALRASDYSEIQLIKTVDGSYFTKAALGYWRLMSFIADSTTYNTTTVKETAFEAGRVVGKFHLLLEDQDLLKYTDTIPRFHDLTLREQQFAMAIANADPLKLKTAKEHIAFAKETLNTLKGIAIDALKPRVCHNDTKLNNILFSKQTGKGLCLIDLDTIMKGYFFYDFGDAIRTVVNTAPEDEKQLDKICFKEYLFIAFAEGLASNPTFLSRAELESLPMGAVFMPFIHGLRALTDYLENNRYYKVAYENQNLDRCISLFDFSKKALDKIPFMETELQRLFPEID</sequence>
<dbReference type="SUPFAM" id="SSF56112">
    <property type="entry name" value="Protein kinase-like (PK-like)"/>
    <property type="match status" value="1"/>
</dbReference>
<dbReference type="InterPro" id="IPR002575">
    <property type="entry name" value="Aminoglycoside_PTrfase"/>
</dbReference>
<dbReference type="Gene3D" id="3.90.1200.10">
    <property type="match status" value="1"/>
</dbReference>
<feature type="domain" description="Aminoglycoside phosphotransferase" evidence="1">
    <location>
        <begin position="29"/>
        <end position="256"/>
    </location>
</feature>
<dbReference type="PANTHER" id="PTHR21064:SF5">
    <property type="entry name" value="SLR1880 PROTEIN"/>
    <property type="match status" value="1"/>
</dbReference>
<protein>
    <submittedName>
        <fullName evidence="2">Phosphotransferase enzyme family protein</fullName>
    </submittedName>
</protein>
<proteinExistence type="predicted"/>
<dbReference type="RefSeq" id="WP_379932103.1">
    <property type="nucleotide sequence ID" value="NZ_JBHTHY010000003.1"/>
</dbReference>
<dbReference type="InterPro" id="IPR011009">
    <property type="entry name" value="Kinase-like_dom_sf"/>
</dbReference>
<evidence type="ECO:0000259" key="1">
    <source>
        <dbReference type="Pfam" id="PF01636"/>
    </source>
</evidence>
<reference evidence="3" key="1">
    <citation type="journal article" date="2019" name="Int. J. Syst. Evol. Microbiol.">
        <title>The Global Catalogue of Microorganisms (GCM) 10K type strain sequencing project: providing services to taxonomists for standard genome sequencing and annotation.</title>
        <authorList>
            <consortium name="The Broad Institute Genomics Platform"/>
            <consortium name="The Broad Institute Genome Sequencing Center for Infectious Disease"/>
            <person name="Wu L."/>
            <person name="Ma J."/>
        </authorList>
    </citation>
    <scope>NUCLEOTIDE SEQUENCE [LARGE SCALE GENOMIC DNA]</scope>
    <source>
        <strain evidence="3">CCUG 61948</strain>
    </source>
</reference>
<accession>A0ABW3AZL4</accession>